<organism evidence="5 6">
    <name type="scientific">Seminavis robusta</name>
    <dbReference type="NCBI Taxonomy" id="568900"/>
    <lineage>
        <taxon>Eukaryota</taxon>
        <taxon>Sar</taxon>
        <taxon>Stramenopiles</taxon>
        <taxon>Ochrophyta</taxon>
        <taxon>Bacillariophyta</taxon>
        <taxon>Bacillariophyceae</taxon>
        <taxon>Bacillariophycidae</taxon>
        <taxon>Naviculales</taxon>
        <taxon>Naviculaceae</taxon>
        <taxon>Seminavis</taxon>
    </lineage>
</organism>
<evidence type="ECO:0000313" key="6">
    <source>
        <dbReference type="Proteomes" id="UP001153069"/>
    </source>
</evidence>
<gene>
    <name evidence="5" type="ORF">SEMRO_1037_G234120.1</name>
</gene>
<sequence>MNLCHRSFTVTGLVTFMAVSVSTFVTPQHVSRFGSCRGKASELSKKLIEKQQVFWPELSSTNGDDTAIPTSRNQLTSDQALLDTSCCGMTAPLAPSLDHIDTSLLPASSETDNAVYVFPLVVSPKNYTENFCLRGFMRANRDWVDEQILKYGAVLFRGFDIDSAAEVEADVRALEPNLSNEYRGTSPRNTQEGSDFVFSAAEVPSHFPIAQHLEMSFLPAPPRRLFFSALQAPHATPGKKGGETALTDFRKVYRDLPPKLREKLATKKIRYTRKHKEYGFKPEFMTTDITSLKGWSDLFDTHDQTLVEEICRAEDTPMRWEGGKDKKLFVSEYNSEPFQYHPDTKEPVYFNHAQVFHWSTFPAELFHAFRRTKDIRFLLRSISTGLVSFVTYGLLRRRVSLHVSYGDGSPISVREMGQIRKAIHKNMVFNQWKTGDLLLIDNFSTSHGREPTYSKNRKIVVAWSQALAKSNDPVYGGSTA</sequence>
<protein>
    <submittedName>
        <fullName evidence="5">Taurine catabolism dioxygenase TauD, TfdA family</fullName>
    </submittedName>
</protein>
<dbReference type="GO" id="GO:0051213">
    <property type="term" value="F:dioxygenase activity"/>
    <property type="evidence" value="ECO:0007669"/>
    <property type="project" value="UniProtKB-KW"/>
</dbReference>
<dbReference type="SUPFAM" id="SSF51197">
    <property type="entry name" value="Clavaminate synthase-like"/>
    <property type="match status" value="1"/>
</dbReference>
<feature type="chain" id="PRO_5040118010" evidence="3">
    <location>
        <begin position="24"/>
        <end position="480"/>
    </location>
</feature>
<dbReference type="PANTHER" id="PTHR10696:SF56">
    <property type="entry name" value="TAUD_TFDA-LIKE DOMAIN-CONTAINING PROTEIN"/>
    <property type="match status" value="1"/>
</dbReference>
<dbReference type="InterPro" id="IPR050411">
    <property type="entry name" value="AlphaKG_dependent_hydroxylases"/>
</dbReference>
<dbReference type="GO" id="GO:0017000">
    <property type="term" value="P:antibiotic biosynthetic process"/>
    <property type="evidence" value="ECO:0007669"/>
    <property type="project" value="UniProtKB-KW"/>
</dbReference>
<evidence type="ECO:0000256" key="3">
    <source>
        <dbReference type="SAM" id="SignalP"/>
    </source>
</evidence>
<dbReference type="InterPro" id="IPR042098">
    <property type="entry name" value="TauD-like_sf"/>
</dbReference>
<accession>A0A9N8HP47</accession>
<evidence type="ECO:0000256" key="1">
    <source>
        <dbReference type="ARBA" id="ARBA00023002"/>
    </source>
</evidence>
<name>A0A9N8HP47_9STRA</name>
<dbReference type="Proteomes" id="UP001153069">
    <property type="component" value="Unassembled WGS sequence"/>
</dbReference>
<feature type="domain" description="TauD/TfdA-like" evidence="4">
    <location>
        <begin position="138"/>
        <end position="463"/>
    </location>
</feature>
<reference evidence="5" key="1">
    <citation type="submission" date="2020-06" db="EMBL/GenBank/DDBJ databases">
        <authorList>
            <consortium name="Plant Systems Biology data submission"/>
        </authorList>
    </citation>
    <scope>NUCLEOTIDE SEQUENCE</scope>
    <source>
        <strain evidence="5">D6</strain>
    </source>
</reference>
<proteinExistence type="predicted"/>
<dbReference type="PANTHER" id="PTHR10696">
    <property type="entry name" value="GAMMA-BUTYROBETAINE HYDROXYLASE-RELATED"/>
    <property type="match status" value="1"/>
</dbReference>
<dbReference type="AlphaFoldDB" id="A0A9N8HP47"/>
<keyword evidence="1" id="KW-0560">Oxidoreductase</keyword>
<feature type="signal peptide" evidence="3">
    <location>
        <begin position="1"/>
        <end position="23"/>
    </location>
</feature>
<dbReference type="OrthoDB" id="39656at2759"/>
<keyword evidence="6" id="KW-1185">Reference proteome</keyword>
<dbReference type="Gene3D" id="3.60.130.10">
    <property type="entry name" value="Clavaminate synthase-like"/>
    <property type="match status" value="1"/>
</dbReference>
<dbReference type="Pfam" id="PF02668">
    <property type="entry name" value="TauD"/>
    <property type="match status" value="1"/>
</dbReference>
<dbReference type="EMBL" id="CAICTM010001035">
    <property type="protein sequence ID" value="CAB9519685.1"/>
    <property type="molecule type" value="Genomic_DNA"/>
</dbReference>
<dbReference type="InterPro" id="IPR003819">
    <property type="entry name" value="TauD/TfdA-like"/>
</dbReference>
<evidence type="ECO:0000256" key="2">
    <source>
        <dbReference type="ARBA" id="ARBA00023194"/>
    </source>
</evidence>
<evidence type="ECO:0000313" key="5">
    <source>
        <dbReference type="EMBL" id="CAB9519685.1"/>
    </source>
</evidence>
<keyword evidence="5" id="KW-0223">Dioxygenase</keyword>
<keyword evidence="2" id="KW-0045">Antibiotic biosynthesis</keyword>
<keyword evidence="3" id="KW-0732">Signal</keyword>
<comment type="caution">
    <text evidence="5">The sequence shown here is derived from an EMBL/GenBank/DDBJ whole genome shotgun (WGS) entry which is preliminary data.</text>
</comment>
<evidence type="ECO:0000259" key="4">
    <source>
        <dbReference type="Pfam" id="PF02668"/>
    </source>
</evidence>